<evidence type="ECO:0000259" key="7">
    <source>
        <dbReference type="PROSITE" id="PS50011"/>
    </source>
</evidence>
<keyword evidence="5" id="KW-0067">ATP-binding</keyword>
<reference evidence="8 9" key="1">
    <citation type="submission" date="2014-04" db="EMBL/GenBank/DDBJ databases">
        <title>Genome assembly of Hyalangium minutum DSM 14724.</title>
        <authorList>
            <person name="Sharma G."/>
            <person name="Subramanian S."/>
        </authorList>
    </citation>
    <scope>NUCLEOTIDE SEQUENCE [LARGE SCALE GENOMIC DNA]</scope>
    <source>
        <strain evidence="8 9">DSM 14724</strain>
    </source>
</reference>
<organism evidence="8 9">
    <name type="scientific">Hyalangium minutum</name>
    <dbReference type="NCBI Taxonomy" id="394096"/>
    <lineage>
        <taxon>Bacteria</taxon>
        <taxon>Pseudomonadati</taxon>
        <taxon>Myxococcota</taxon>
        <taxon>Myxococcia</taxon>
        <taxon>Myxococcales</taxon>
        <taxon>Cystobacterineae</taxon>
        <taxon>Archangiaceae</taxon>
        <taxon>Hyalangium</taxon>
    </lineage>
</organism>
<evidence type="ECO:0000313" key="9">
    <source>
        <dbReference type="Proteomes" id="UP000028725"/>
    </source>
</evidence>
<dbReference type="RefSeq" id="WP_052419962.1">
    <property type="nucleotide sequence ID" value="NZ_JMCB01000005.1"/>
</dbReference>
<feature type="region of interest" description="Disordered" evidence="6">
    <location>
        <begin position="310"/>
        <end position="335"/>
    </location>
</feature>
<dbReference type="EMBL" id="JMCB01000005">
    <property type="protein sequence ID" value="KFE69030.1"/>
    <property type="molecule type" value="Genomic_DNA"/>
</dbReference>
<dbReference type="SMART" id="SM00220">
    <property type="entry name" value="S_TKc"/>
    <property type="match status" value="1"/>
</dbReference>
<dbReference type="CDD" id="cd14014">
    <property type="entry name" value="STKc_PknB_like"/>
    <property type="match status" value="1"/>
</dbReference>
<dbReference type="Pfam" id="PF00069">
    <property type="entry name" value="Pkinase"/>
    <property type="match status" value="1"/>
</dbReference>
<evidence type="ECO:0000313" key="8">
    <source>
        <dbReference type="EMBL" id="KFE69030.1"/>
    </source>
</evidence>
<evidence type="ECO:0000256" key="3">
    <source>
        <dbReference type="ARBA" id="ARBA00022741"/>
    </source>
</evidence>
<feature type="domain" description="Protein kinase" evidence="7">
    <location>
        <begin position="23"/>
        <end position="289"/>
    </location>
</feature>
<evidence type="ECO:0000256" key="6">
    <source>
        <dbReference type="SAM" id="MobiDB-lite"/>
    </source>
</evidence>
<keyword evidence="2" id="KW-0808">Transferase</keyword>
<dbReference type="InterPro" id="IPR050660">
    <property type="entry name" value="NEK_Ser/Thr_kinase"/>
</dbReference>
<keyword evidence="4" id="KW-0418">Kinase</keyword>
<evidence type="ECO:0000256" key="1">
    <source>
        <dbReference type="ARBA" id="ARBA00012513"/>
    </source>
</evidence>
<dbReference type="GO" id="GO:0005524">
    <property type="term" value="F:ATP binding"/>
    <property type="evidence" value="ECO:0007669"/>
    <property type="project" value="UniProtKB-KW"/>
</dbReference>
<evidence type="ECO:0000256" key="4">
    <source>
        <dbReference type="ARBA" id="ARBA00022777"/>
    </source>
</evidence>
<comment type="caution">
    <text evidence="8">The sequence shown here is derived from an EMBL/GenBank/DDBJ whole genome shotgun (WGS) entry which is preliminary data.</text>
</comment>
<dbReference type="PANTHER" id="PTHR43671">
    <property type="entry name" value="SERINE/THREONINE-PROTEIN KINASE NEK"/>
    <property type="match status" value="1"/>
</dbReference>
<dbReference type="PANTHER" id="PTHR43671:SF13">
    <property type="entry name" value="SERINE_THREONINE-PROTEIN KINASE NEK2"/>
    <property type="match status" value="1"/>
</dbReference>
<gene>
    <name evidence="8" type="ORF">DB31_6932</name>
</gene>
<dbReference type="Gene3D" id="3.30.200.20">
    <property type="entry name" value="Phosphorylase Kinase, domain 1"/>
    <property type="match status" value="1"/>
</dbReference>
<dbReference type="AlphaFoldDB" id="A0A085WMW7"/>
<dbReference type="InterPro" id="IPR000719">
    <property type="entry name" value="Prot_kinase_dom"/>
</dbReference>
<accession>A0A085WMW7</accession>
<protein>
    <recommendedName>
        <fullName evidence="1">non-specific serine/threonine protein kinase</fullName>
        <ecNumber evidence="1">2.7.11.1</ecNumber>
    </recommendedName>
</protein>
<dbReference type="PROSITE" id="PS50011">
    <property type="entry name" value="PROTEIN_KINASE_DOM"/>
    <property type="match status" value="1"/>
</dbReference>
<evidence type="ECO:0000256" key="2">
    <source>
        <dbReference type="ARBA" id="ARBA00022679"/>
    </source>
</evidence>
<dbReference type="EC" id="2.7.11.1" evidence="1"/>
<dbReference type="Proteomes" id="UP000028725">
    <property type="component" value="Unassembled WGS sequence"/>
</dbReference>
<keyword evidence="3" id="KW-0547">Nucleotide-binding</keyword>
<dbReference type="STRING" id="394096.DB31_6932"/>
<name>A0A085WMW7_9BACT</name>
<proteinExistence type="predicted"/>
<evidence type="ECO:0000256" key="5">
    <source>
        <dbReference type="ARBA" id="ARBA00022840"/>
    </source>
</evidence>
<dbReference type="Gene3D" id="1.10.510.10">
    <property type="entry name" value="Transferase(Phosphotransferase) domain 1"/>
    <property type="match status" value="1"/>
</dbReference>
<dbReference type="SUPFAM" id="SSF56112">
    <property type="entry name" value="Protein kinase-like (PK-like)"/>
    <property type="match status" value="1"/>
</dbReference>
<dbReference type="InterPro" id="IPR011009">
    <property type="entry name" value="Kinase-like_dom_sf"/>
</dbReference>
<keyword evidence="9" id="KW-1185">Reference proteome</keyword>
<dbReference type="GO" id="GO:0004674">
    <property type="term" value="F:protein serine/threonine kinase activity"/>
    <property type="evidence" value="ECO:0007669"/>
    <property type="project" value="UniProtKB-EC"/>
</dbReference>
<sequence length="483" mass="52392">MSDDLETPVDPRDLRPGSLVGPWRVLERIDSGSYGVVFLVERASKPEAGPFAMKMAKQAGDPRFEREAELLRRTQHPALPRFEDFGIWISARGDDHPYLVMEYVAGSILYEWGHEEERSSRDVLEVLAQVAQGLAAVHASGAVHRDVKGDNIRVTPEGRAVLVDFGAGWFPGARPLTDTCAPPGTSVYRSPELLRFTWRFYRDDQARWKASPCDDLYALGVTAYRLVTGTYPPPISETQHEEQRELRPPRELATVTPELDSIILRLLSEDKANRGTTPQTVEALEHAALHTRHVADNPIRLLRVGVPSELEAPSRSASSSGSPPPPSRQRSSADATHHATLALLSWAAAAMVGGFVVLIGSKLPSGPAPREESAPSGPPLMAKEVPTPPIETPDAGVADAAMASVQEGPRTGLPVSAIGLAMPKTPLPGQKKPPCNPRSEVVVIGACWSILRIDPPCGAAYEREGQCYMPVFDSRPPPTSEQP</sequence>